<evidence type="ECO:0000313" key="1">
    <source>
        <dbReference type="EMBL" id="GHF75403.1"/>
    </source>
</evidence>
<sequence length="139" mass="15130">MSERRVMCCGDIAILTYFVSAEKAGVPIYKALCTSTYINEDDTWLRLSGIFFPILPGGDANCPWALECTRAPVLAPLPRSVRERGPGRSQPILYAGLTCVSASPDIPSYKGRNRSTVEVCNSDGLLKGRAKDLPASRSY</sequence>
<dbReference type="EMBL" id="BNCJ01000045">
    <property type="protein sequence ID" value="GHF75403.1"/>
    <property type="molecule type" value="Genomic_DNA"/>
</dbReference>
<dbReference type="Proteomes" id="UP000626220">
    <property type="component" value="Unassembled WGS sequence"/>
</dbReference>
<comment type="caution">
    <text evidence="1">The sequence shown here is derived from an EMBL/GenBank/DDBJ whole genome shotgun (WGS) entry which is preliminary data.</text>
</comment>
<name>A0A8J3MB31_9RHOB</name>
<reference evidence="1" key="2">
    <citation type="submission" date="2020-09" db="EMBL/GenBank/DDBJ databases">
        <authorList>
            <person name="Sun Q."/>
            <person name="Kim S."/>
        </authorList>
    </citation>
    <scope>NUCLEOTIDE SEQUENCE</scope>
    <source>
        <strain evidence="1">KCTC 42650</strain>
    </source>
</reference>
<reference evidence="1" key="1">
    <citation type="journal article" date="2014" name="Int. J. Syst. Evol. Microbiol.">
        <title>Complete genome sequence of Corynebacterium casei LMG S-19264T (=DSM 44701T), isolated from a smear-ripened cheese.</title>
        <authorList>
            <consortium name="US DOE Joint Genome Institute (JGI-PGF)"/>
            <person name="Walter F."/>
            <person name="Albersmeier A."/>
            <person name="Kalinowski J."/>
            <person name="Ruckert C."/>
        </authorList>
    </citation>
    <scope>NUCLEOTIDE SEQUENCE</scope>
    <source>
        <strain evidence="1">KCTC 42650</strain>
    </source>
</reference>
<evidence type="ECO:0000313" key="2">
    <source>
        <dbReference type="Proteomes" id="UP000626220"/>
    </source>
</evidence>
<keyword evidence="2" id="KW-1185">Reference proteome</keyword>
<proteinExistence type="predicted"/>
<organism evidence="1 2">
    <name type="scientific">Seohaeicola zhoushanensis</name>
    <dbReference type="NCBI Taxonomy" id="1569283"/>
    <lineage>
        <taxon>Bacteria</taxon>
        <taxon>Pseudomonadati</taxon>
        <taxon>Pseudomonadota</taxon>
        <taxon>Alphaproteobacteria</taxon>
        <taxon>Rhodobacterales</taxon>
        <taxon>Roseobacteraceae</taxon>
        <taxon>Seohaeicola</taxon>
    </lineage>
</organism>
<accession>A0A8J3MB31</accession>
<dbReference type="AlphaFoldDB" id="A0A8J3MB31"/>
<gene>
    <name evidence="1" type="ORF">GCM10017056_52410</name>
</gene>
<protein>
    <submittedName>
        <fullName evidence="1">Uncharacterized protein</fullName>
    </submittedName>
</protein>